<feature type="domain" description="PiggyBac transposable element-derived protein" evidence="2">
    <location>
        <begin position="172"/>
        <end position="279"/>
    </location>
</feature>
<name>A0AAV4IYW2_9GAST</name>
<dbReference type="Proteomes" id="UP000762676">
    <property type="component" value="Unassembled WGS sequence"/>
</dbReference>
<gene>
    <name evidence="3" type="ORF">ElyMa_001418000</name>
</gene>
<dbReference type="InterPro" id="IPR029526">
    <property type="entry name" value="PGBD"/>
</dbReference>
<evidence type="ECO:0000256" key="1">
    <source>
        <dbReference type="SAM" id="MobiDB-lite"/>
    </source>
</evidence>
<dbReference type="AlphaFoldDB" id="A0AAV4IYW2"/>
<feature type="compositionally biased region" description="Basic residues" evidence="1">
    <location>
        <begin position="68"/>
        <end position="84"/>
    </location>
</feature>
<dbReference type="Pfam" id="PF13843">
    <property type="entry name" value="DDE_Tnp_1_7"/>
    <property type="match status" value="1"/>
</dbReference>
<dbReference type="PANTHER" id="PTHR46599">
    <property type="entry name" value="PIGGYBAC TRANSPOSABLE ELEMENT-DERIVED PROTEIN 4"/>
    <property type="match status" value="1"/>
</dbReference>
<evidence type="ECO:0000313" key="3">
    <source>
        <dbReference type="EMBL" id="GFS14201.1"/>
    </source>
</evidence>
<sequence length="290" mass="33393">MTERNIFQTFQSDSEEPYDSDKDPEFTPVSKKSRIDVDSESSESEPEPQASGSCSSKSKSKCAPTSKTKSKKKTRPIAKPRSKSTTRSIDRSERVDLVATAGSDVEYRSSSSDEEEESRSSSRAESTVTEDVEVNVLSHEWSKAISGFPNVPDFQADSGLKLDLDQDWDVLQCFELFFDATLLKHLKTQTNNYAQEMTKDPKYKDYAYVKEWQKVTTCTKEMKGFLLILIHMGYIKQKKKKDDYWSKDEFTDSSFCQKIMSRKRFRAILSLLHFSDNKNYIPFTNKSRWP</sequence>
<evidence type="ECO:0000313" key="4">
    <source>
        <dbReference type="Proteomes" id="UP000762676"/>
    </source>
</evidence>
<accession>A0AAV4IYW2</accession>
<dbReference type="PANTHER" id="PTHR46599:SF3">
    <property type="entry name" value="PIGGYBAC TRANSPOSABLE ELEMENT-DERIVED PROTEIN 4"/>
    <property type="match status" value="1"/>
</dbReference>
<feature type="compositionally biased region" description="Low complexity" evidence="1">
    <location>
        <begin position="47"/>
        <end position="67"/>
    </location>
</feature>
<reference evidence="3 4" key="1">
    <citation type="journal article" date="2021" name="Elife">
        <title>Chloroplast acquisition without the gene transfer in kleptoplastic sea slugs, Plakobranchus ocellatus.</title>
        <authorList>
            <person name="Maeda T."/>
            <person name="Takahashi S."/>
            <person name="Yoshida T."/>
            <person name="Shimamura S."/>
            <person name="Takaki Y."/>
            <person name="Nagai Y."/>
            <person name="Toyoda A."/>
            <person name="Suzuki Y."/>
            <person name="Arimoto A."/>
            <person name="Ishii H."/>
            <person name="Satoh N."/>
            <person name="Nishiyama T."/>
            <person name="Hasebe M."/>
            <person name="Maruyama T."/>
            <person name="Minagawa J."/>
            <person name="Obokata J."/>
            <person name="Shigenobu S."/>
        </authorList>
    </citation>
    <scope>NUCLEOTIDE SEQUENCE [LARGE SCALE GENOMIC DNA]</scope>
</reference>
<feature type="compositionally biased region" description="Polar residues" evidence="1">
    <location>
        <begin position="1"/>
        <end position="12"/>
    </location>
</feature>
<dbReference type="EMBL" id="BMAT01002785">
    <property type="protein sequence ID" value="GFS14201.1"/>
    <property type="molecule type" value="Genomic_DNA"/>
</dbReference>
<comment type="caution">
    <text evidence="3">The sequence shown here is derived from an EMBL/GenBank/DDBJ whole genome shotgun (WGS) entry which is preliminary data.</text>
</comment>
<organism evidence="3 4">
    <name type="scientific">Elysia marginata</name>
    <dbReference type="NCBI Taxonomy" id="1093978"/>
    <lineage>
        <taxon>Eukaryota</taxon>
        <taxon>Metazoa</taxon>
        <taxon>Spiralia</taxon>
        <taxon>Lophotrochozoa</taxon>
        <taxon>Mollusca</taxon>
        <taxon>Gastropoda</taxon>
        <taxon>Heterobranchia</taxon>
        <taxon>Euthyneura</taxon>
        <taxon>Panpulmonata</taxon>
        <taxon>Sacoglossa</taxon>
        <taxon>Placobranchoidea</taxon>
        <taxon>Plakobranchidae</taxon>
        <taxon>Elysia</taxon>
    </lineage>
</organism>
<keyword evidence="4" id="KW-1185">Reference proteome</keyword>
<protein>
    <submittedName>
        <fullName evidence="3">PiggyBac transposable element-derived protein 4</fullName>
    </submittedName>
</protein>
<feature type="region of interest" description="Disordered" evidence="1">
    <location>
        <begin position="1"/>
        <end position="128"/>
    </location>
</feature>
<evidence type="ECO:0000259" key="2">
    <source>
        <dbReference type="Pfam" id="PF13843"/>
    </source>
</evidence>
<proteinExistence type="predicted"/>